<reference evidence="1" key="1">
    <citation type="journal article" date="2020" name="mSystems">
        <title>Genome- and Community-Level Interaction Insights into Carbon Utilization and Element Cycling Functions of Hydrothermarchaeota in Hydrothermal Sediment.</title>
        <authorList>
            <person name="Zhou Z."/>
            <person name="Liu Y."/>
            <person name="Xu W."/>
            <person name="Pan J."/>
            <person name="Luo Z.H."/>
            <person name="Li M."/>
        </authorList>
    </citation>
    <scope>NUCLEOTIDE SEQUENCE [LARGE SCALE GENOMIC DNA]</scope>
    <source>
        <strain evidence="1">SpSt-34</strain>
    </source>
</reference>
<organism evidence="1">
    <name type="scientific">candidate division WOR-3 bacterium</name>
    <dbReference type="NCBI Taxonomy" id="2052148"/>
    <lineage>
        <taxon>Bacteria</taxon>
        <taxon>Bacteria division WOR-3</taxon>
    </lineage>
</organism>
<accession>A0A7C2K4X3</accession>
<dbReference type="InterPro" id="IPR002696">
    <property type="entry name" value="Membr_insert_effic_factor_YidD"/>
</dbReference>
<dbReference type="PANTHER" id="PTHR33383">
    <property type="entry name" value="MEMBRANE PROTEIN INSERTION EFFICIENCY FACTOR-RELATED"/>
    <property type="match status" value="1"/>
</dbReference>
<gene>
    <name evidence="1" type="primary">yidD</name>
    <name evidence="1" type="ORF">ENQ77_08385</name>
</gene>
<proteinExistence type="predicted"/>
<dbReference type="EMBL" id="DSOL01000239">
    <property type="protein sequence ID" value="HEN28641.1"/>
    <property type="molecule type" value="Genomic_DNA"/>
</dbReference>
<evidence type="ECO:0000313" key="1">
    <source>
        <dbReference type="EMBL" id="HEN28641.1"/>
    </source>
</evidence>
<protein>
    <submittedName>
        <fullName evidence="1">Membrane protein insertion efficiency factor YidD</fullName>
    </submittedName>
</protein>
<dbReference type="AlphaFoldDB" id="A0A7C2K4X3"/>
<dbReference type="SMART" id="SM01234">
    <property type="entry name" value="Haemolytic"/>
    <property type="match status" value="1"/>
</dbReference>
<dbReference type="Pfam" id="PF01809">
    <property type="entry name" value="YidD"/>
    <property type="match status" value="1"/>
</dbReference>
<comment type="caution">
    <text evidence="1">The sequence shown here is derived from an EMBL/GenBank/DDBJ whole genome shotgun (WGS) entry which is preliminary data.</text>
</comment>
<sequence>MYSNPVKFLVLKSIRVYQATVSKVQGDVCNFIPSCSHYGYEAIRKYDLFKGILMASDRVQRCHGFALFYSPDYYGVREDSIRGTKAFDPVK</sequence>
<name>A0A7C2K4X3_UNCW3</name>
<dbReference type="PANTHER" id="PTHR33383:SF1">
    <property type="entry name" value="MEMBRANE PROTEIN INSERTION EFFICIENCY FACTOR-RELATED"/>
    <property type="match status" value="1"/>
</dbReference>
<dbReference type="NCBIfam" id="TIGR00278">
    <property type="entry name" value="membrane protein insertion efficiency factor YidD"/>
    <property type="match status" value="1"/>
</dbReference>